<feature type="signal peptide" evidence="1">
    <location>
        <begin position="1"/>
        <end position="22"/>
    </location>
</feature>
<dbReference type="Gene3D" id="3.40.190.10">
    <property type="entry name" value="Periplasmic binding protein-like II"/>
    <property type="match status" value="1"/>
</dbReference>
<keyword evidence="1" id="KW-0732">Signal</keyword>
<evidence type="ECO:0000256" key="1">
    <source>
        <dbReference type="SAM" id="SignalP"/>
    </source>
</evidence>
<comment type="caution">
    <text evidence="2">The sequence shown here is derived from an EMBL/GenBank/DDBJ whole genome shotgun (WGS) entry which is preliminary data.</text>
</comment>
<dbReference type="EMBL" id="PSZO01000023">
    <property type="protein sequence ID" value="TCG10730.1"/>
    <property type="molecule type" value="Genomic_DNA"/>
</dbReference>
<reference evidence="2 3" key="1">
    <citation type="submission" date="2018-02" db="EMBL/GenBank/DDBJ databases">
        <title>Mycoplasma marinum and Mycoplasma todarodis sp. nov., moderately halophilic and psychrotolerant mycoplasmas isolated from cephalopods.</title>
        <authorList>
            <person name="Viver T."/>
        </authorList>
    </citation>
    <scope>NUCLEOTIDE SEQUENCE [LARGE SCALE GENOMIC DNA]</scope>
    <source>
        <strain evidence="2 3">PE</strain>
    </source>
</reference>
<dbReference type="RefSeq" id="WP_131599484.1">
    <property type="nucleotide sequence ID" value="NZ_CBDBYK010000020.1"/>
</dbReference>
<accession>A0A4R0XQT9</accession>
<dbReference type="Proteomes" id="UP000294192">
    <property type="component" value="Unassembled WGS sequence"/>
</dbReference>
<sequence>MRKNKKVMFSVGVLAIIATPVATVISCGESSSGFAKLGINAISVGGTPSAMNKLVSEDITAAGSWGDSRFFAKENKDKLHVVGIEKKRISNDGIQARGNMKASDQKAIQMLFTDLVSKAVAQKKNLKKLQKSNPNAKGPDSLLIKDGKDWKTVFDVYSHIAYKSLKKGDKIGVLNGTDLVEQDAIGGSIAPADTFDAKDSEYFTKAIENKNISFDTDLSKYYATKKQINITFIPSNDPTLIVSATKKLQKYLENIGVKAIINLSNDYDSAAVALEKQQVDLAFLPAGTWSADSPSTNFILQAARPSQVSTMSIMGDKATMPKNKISSEFNAVYLFNKYGQLYLRDVTTKKLSDAKISDKQKEFKKEAAKKGSPESKILSFANKAKESDFLSGEYESWIFTKKGNSFDKIIYPLAQKDKEWKLPYNKVSKILKYGYNSTTSSASYEFPELWFAEHFTK</sequence>
<gene>
    <name evidence="2" type="ORF">C4B24_04050</name>
</gene>
<dbReference type="PROSITE" id="PS51257">
    <property type="entry name" value="PROKAR_LIPOPROTEIN"/>
    <property type="match status" value="1"/>
</dbReference>
<organism evidence="2 3">
    <name type="scientific">Mycoplasma marinum</name>
    <dbReference type="NCBI Taxonomy" id="1937190"/>
    <lineage>
        <taxon>Bacteria</taxon>
        <taxon>Bacillati</taxon>
        <taxon>Mycoplasmatota</taxon>
        <taxon>Mollicutes</taxon>
        <taxon>Mycoplasmataceae</taxon>
        <taxon>Mycoplasma</taxon>
    </lineage>
</organism>
<name>A0A4R0XQT9_9MOLU</name>
<evidence type="ECO:0000313" key="2">
    <source>
        <dbReference type="EMBL" id="TCG10730.1"/>
    </source>
</evidence>
<dbReference type="AlphaFoldDB" id="A0A4R0XQT9"/>
<dbReference type="OrthoDB" id="9776786at2"/>
<proteinExistence type="predicted"/>
<protein>
    <submittedName>
        <fullName evidence="2">Uncharacterized protein</fullName>
    </submittedName>
</protein>
<evidence type="ECO:0000313" key="3">
    <source>
        <dbReference type="Proteomes" id="UP000294192"/>
    </source>
</evidence>
<feature type="chain" id="PRO_5020609148" evidence="1">
    <location>
        <begin position="23"/>
        <end position="457"/>
    </location>
</feature>
<keyword evidence="3" id="KW-1185">Reference proteome</keyword>